<sequence>MADVLSLTPLNMPNMDVVRVEGEDIQPEELDQGHWFEIKRNHRRLTVDVDRPRSDKTPLQRANETSWNKKKGNRQIRQLIVASRMPHLPVDDYRIIIRPRGGLNVTEHGTDRIYHSVRRAANVERTADEEDNLCLNQKQNIIVLSTPSKERAKKYVAITSLSIGSKEYEACAYRAAPENTSKGVIRGISADEGPEDIVRKLVTPRNPSVLYAKRMGNTNNVIVLFDGYYVPSYVNYGAALVRCALYKKQFDICYECGRLGHRADVCPNPTDKICRSCGSKNPKQDHECKAECQLCGNDHPTADKRCQERYRIPYLVKRRRWERARREEQVEYENYVDNQRSPSTASRNRSGSLPRTRSRSHSGNRSRSRSRPRSGNPTKSPQAIGNSKGTIGNHTTGPPSQEEMDTRKGWKEVRHRRSHRQTSQHRESTLSPTRLDKRNDNPKKGRLEQIRKASRMPHLPRGDYKIVIRPRGALKISEHGIVHLTAAVQDAAAIPRDESEEDIICPNNYQNILIVSTSDQEHANKYQEVARIKIQDKFYETNAYETAPDMTAKGVIRGIPLDKGPRDITAAVVTNKNPTAIAAKRISNPTTVIVLFEGYKVPTCYLKRKQGKVSWKAKRQGKTLQIENKVSFHPQILIQVELQDTGDTTRIQIQVQN</sequence>
<evidence type="ECO:0000313" key="1">
    <source>
        <dbReference type="EMBL" id="KAH7959547.1"/>
    </source>
</evidence>
<dbReference type="Proteomes" id="UP000821865">
    <property type="component" value="Chromosome 3"/>
</dbReference>
<evidence type="ECO:0000313" key="2">
    <source>
        <dbReference type="Proteomes" id="UP000821865"/>
    </source>
</evidence>
<protein>
    <submittedName>
        <fullName evidence="1">Uncharacterized protein</fullName>
    </submittedName>
</protein>
<keyword evidence="2" id="KW-1185">Reference proteome</keyword>
<accession>A0ACB8D4P6</accession>
<reference evidence="1" key="1">
    <citation type="submission" date="2020-05" db="EMBL/GenBank/DDBJ databases">
        <title>Large-scale comparative analyses of tick genomes elucidate their genetic diversity and vector capacities.</title>
        <authorList>
            <person name="Jia N."/>
            <person name="Wang J."/>
            <person name="Shi W."/>
            <person name="Du L."/>
            <person name="Sun Y."/>
            <person name="Zhan W."/>
            <person name="Jiang J."/>
            <person name="Wang Q."/>
            <person name="Zhang B."/>
            <person name="Ji P."/>
            <person name="Sakyi L.B."/>
            <person name="Cui X."/>
            <person name="Yuan T."/>
            <person name="Jiang B."/>
            <person name="Yang W."/>
            <person name="Lam T.T.-Y."/>
            <person name="Chang Q."/>
            <person name="Ding S."/>
            <person name="Wang X."/>
            <person name="Zhu J."/>
            <person name="Ruan X."/>
            <person name="Zhao L."/>
            <person name="Wei J."/>
            <person name="Que T."/>
            <person name="Du C."/>
            <person name="Cheng J."/>
            <person name="Dai P."/>
            <person name="Han X."/>
            <person name="Huang E."/>
            <person name="Gao Y."/>
            <person name="Liu J."/>
            <person name="Shao H."/>
            <person name="Ye R."/>
            <person name="Li L."/>
            <person name="Wei W."/>
            <person name="Wang X."/>
            <person name="Wang C."/>
            <person name="Yang T."/>
            <person name="Huo Q."/>
            <person name="Li W."/>
            <person name="Guo W."/>
            <person name="Chen H."/>
            <person name="Zhou L."/>
            <person name="Ni X."/>
            <person name="Tian J."/>
            <person name="Zhou Y."/>
            <person name="Sheng Y."/>
            <person name="Liu T."/>
            <person name="Pan Y."/>
            <person name="Xia L."/>
            <person name="Li J."/>
            <person name="Zhao F."/>
            <person name="Cao W."/>
        </authorList>
    </citation>
    <scope>NUCLEOTIDE SEQUENCE</scope>
    <source>
        <strain evidence="1">Dsil-2018</strain>
    </source>
</reference>
<dbReference type="EMBL" id="CM023472">
    <property type="protein sequence ID" value="KAH7959547.1"/>
    <property type="molecule type" value="Genomic_DNA"/>
</dbReference>
<name>A0ACB8D4P6_DERSI</name>
<comment type="caution">
    <text evidence="1">The sequence shown here is derived from an EMBL/GenBank/DDBJ whole genome shotgun (WGS) entry which is preliminary data.</text>
</comment>
<proteinExistence type="predicted"/>
<gene>
    <name evidence="1" type="ORF">HPB49_011839</name>
</gene>
<organism evidence="1 2">
    <name type="scientific">Dermacentor silvarum</name>
    <name type="common">Tick</name>
    <dbReference type="NCBI Taxonomy" id="543639"/>
    <lineage>
        <taxon>Eukaryota</taxon>
        <taxon>Metazoa</taxon>
        <taxon>Ecdysozoa</taxon>
        <taxon>Arthropoda</taxon>
        <taxon>Chelicerata</taxon>
        <taxon>Arachnida</taxon>
        <taxon>Acari</taxon>
        <taxon>Parasitiformes</taxon>
        <taxon>Ixodida</taxon>
        <taxon>Ixodoidea</taxon>
        <taxon>Ixodidae</taxon>
        <taxon>Rhipicephalinae</taxon>
        <taxon>Dermacentor</taxon>
    </lineage>
</organism>